<feature type="domain" description="ABC transporter" evidence="10">
    <location>
        <begin position="251"/>
        <end position="492"/>
    </location>
</feature>
<dbReference type="PANTHER" id="PTHR43790:SF2">
    <property type="entry name" value="AUTOINDUCER 2 IMPORT ATP-BINDING PROTEIN LSRA"/>
    <property type="match status" value="1"/>
</dbReference>
<sequence>MENVPLLQVTKMSKSFSDQLVLKEVNLQLECGDVYALVGGNGAGKSTLMKILTGLYSYDSGKMYVKGEVQQFSNTAEAHQHGIYLIPQEPLIFPHMTIEENICIGMKVKKKELRNKINKLLEDLGWNIQLHELGLSLSIAQQQLVEILRGLIREAEILILDEPTSTLTTHEIKSLFVLMKSLREKGIGMIYITHRFPEIFEIANKVAILRDGMIVSQGDVSSYTYDMLMEGLLPKGYKLEEKKEIIQEETEYSEKILDVTNVSGYAFQNISFTVHAGEVVGIAGIVGSGRTELAESIFGLMPLKSGSVLLEGKSITKYSIQKRIEEGMVYVPEDRAGNGIFSIASVKENITSASLNSTSSFFLNNKKESALTNSYINQFRIVVPHMNEEMTSLSGGNQQKVVLAKYLACNPKVIILDEPTRGIDAKARLEVYETIQSLKREGLAIILISSDLEEIVQLADRVYVMRNGEFVSHIEKKEMSIDEVTRLAYGGKGGVTE</sequence>
<dbReference type="EC" id="7.6.2.13" evidence="8"/>
<reference evidence="11 12" key="1">
    <citation type="submission" date="2016-06" db="EMBL/GenBank/DDBJ databases">
        <title>First insights into the genetic diversity and population structure of in the Bacillus cereus group bacteria from diverse marine environments.</title>
        <authorList>
            <person name="Liu Y."/>
            <person name="Lai Q."/>
            <person name="Shao Z."/>
        </authorList>
    </citation>
    <scope>NUCLEOTIDE SEQUENCE [LARGE SCALE GENOMIC DNA]</scope>
    <source>
        <strain evidence="11 12">NH24A2</strain>
    </source>
</reference>
<feature type="domain" description="ABC transporter" evidence="10">
    <location>
        <begin position="7"/>
        <end position="236"/>
    </location>
</feature>
<dbReference type="Pfam" id="PF00005">
    <property type="entry name" value="ABC_tran"/>
    <property type="match status" value="2"/>
</dbReference>
<dbReference type="InterPro" id="IPR050107">
    <property type="entry name" value="ABC_carbohydrate_import_ATPase"/>
</dbReference>
<keyword evidence="6 11" id="KW-0067">ATP-binding</keyword>
<dbReference type="CDD" id="cd03216">
    <property type="entry name" value="ABC_Carb_Monos_I"/>
    <property type="match status" value="1"/>
</dbReference>
<evidence type="ECO:0000256" key="3">
    <source>
        <dbReference type="ARBA" id="ARBA00011262"/>
    </source>
</evidence>
<evidence type="ECO:0000256" key="4">
    <source>
        <dbReference type="ARBA" id="ARBA00019459"/>
    </source>
</evidence>
<dbReference type="GO" id="GO:0005524">
    <property type="term" value="F:ATP binding"/>
    <property type="evidence" value="ECO:0007669"/>
    <property type="project" value="UniProtKB-KW"/>
</dbReference>
<dbReference type="SMART" id="SM00382">
    <property type="entry name" value="AAA"/>
    <property type="match status" value="2"/>
</dbReference>
<proteinExistence type="inferred from homology"/>
<dbReference type="EMBL" id="MAOI01000079">
    <property type="protein sequence ID" value="OJD77853.1"/>
    <property type="molecule type" value="Genomic_DNA"/>
</dbReference>
<comment type="subunit">
    <text evidence="3">The complex is composed of two ATP-binding proteins (LsrA), two transmembrane proteins (LsrC and LsrD) and a solute-binding protein (LsrB).</text>
</comment>
<dbReference type="InterPro" id="IPR003593">
    <property type="entry name" value="AAA+_ATPase"/>
</dbReference>
<dbReference type="InterPro" id="IPR017871">
    <property type="entry name" value="ABC_transporter-like_CS"/>
</dbReference>
<dbReference type="RefSeq" id="WP_071719221.1">
    <property type="nucleotide sequence ID" value="NZ_CBCSHB010000029.1"/>
</dbReference>
<dbReference type="GeneID" id="87593013"/>
<dbReference type="GO" id="GO:0016887">
    <property type="term" value="F:ATP hydrolysis activity"/>
    <property type="evidence" value="ECO:0007669"/>
    <property type="project" value="InterPro"/>
</dbReference>
<gene>
    <name evidence="11" type="ORF">BAU28_01045</name>
</gene>
<dbReference type="SUPFAM" id="SSF52540">
    <property type="entry name" value="P-loop containing nucleoside triphosphate hydrolases"/>
    <property type="match status" value="2"/>
</dbReference>
<evidence type="ECO:0000256" key="9">
    <source>
        <dbReference type="ARBA" id="ARBA00034076"/>
    </source>
</evidence>
<evidence type="ECO:0000256" key="6">
    <source>
        <dbReference type="ARBA" id="ARBA00022840"/>
    </source>
</evidence>
<evidence type="ECO:0000313" key="11">
    <source>
        <dbReference type="EMBL" id="OJD77853.1"/>
    </source>
</evidence>
<organism evidence="11 12">
    <name type="scientific">Bacillus paramycoides</name>
    <dbReference type="NCBI Taxonomy" id="2026194"/>
    <lineage>
        <taxon>Bacteria</taxon>
        <taxon>Bacillati</taxon>
        <taxon>Bacillota</taxon>
        <taxon>Bacilli</taxon>
        <taxon>Bacillales</taxon>
        <taxon>Bacillaceae</taxon>
        <taxon>Bacillus</taxon>
        <taxon>Bacillus cereus group</taxon>
    </lineage>
</organism>
<comment type="catalytic activity">
    <reaction evidence="9">
        <text>ATP + H2O + (2R,4S)-2-methyl-2,3,3,4-tetrahydroxytetrahydrofuran-[AI-2-binding protein]Side 1 = ADP + phosphate + (2R,4S)-2-methyl-2,3,3,4-tetrahydroxytetrahydrofuranSide 2 + [AI-2-binding protein]Side 1.</text>
        <dbReference type="EC" id="7.6.2.13"/>
    </reaction>
</comment>
<dbReference type="InterPro" id="IPR003439">
    <property type="entry name" value="ABC_transporter-like_ATP-bd"/>
</dbReference>
<keyword evidence="5" id="KW-0547">Nucleotide-binding</keyword>
<dbReference type="CDD" id="cd03215">
    <property type="entry name" value="ABC_Carb_Monos_II"/>
    <property type="match status" value="1"/>
</dbReference>
<dbReference type="GO" id="GO:0005886">
    <property type="term" value="C:plasma membrane"/>
    <property type="evidence" value="ECO:0007669"/>
    <property type="project" value="UniProtKB-SubCell"/>
</dbReference>
<accession>A0A1J9VP21</accession>
<comment type="subcellular location">
    <subcellularLocation>
        <location evidence="1">Cell inner membrane</location>
        <topology evidence="1">Peripheral membrane protein</topology>
    </subcellularLocation>
</comment>
<dbReference type="PROSITE" id="PS50893">
    <property type="entry name" value="ABC_TRANSPORTER_2"/>
    <property type="match status" value="2"/>
</dbReference>
<evidence type="ECO:0000259" key="10">
    <source>
        <dbReference type="PROSITE" id="PS50893"/>
    </source>
</evidence>
<evidence type="ECO:0000313" key="12">
    <source>
        <dbReference type="Proteomes" id="UP000182788"/>
    </source>
</evidence>
<dbReference type="PANTHER" id="PTHR43790">
    <property type="entry name" value="CARBOHYDRATE TRANSPORT ATP-BINDING PROTEIN MG119-RELATED"/>
    <property type="match status" value="1"/>
</dbReference>
<dbReference type="AlphaFoldDB" id="A0A1J9VP21"/>
<evidence type="ECO:0000256" key="5">
    <source>
        <dbReference type="ARBA" id="ARBA00022741"/>
    </source>
</evidence>
<evidence type="ECO:0000256" key="2">
    <source>
        <dbReference type="ARBA" id="ARBA00009404"/>
    </source>
</evidence>
<comment type="caution">
    <text evidence="11">The sequence shown here is derived from an EMBL/GenBank/DDBJ whole genome shotgun (WGS) entry which is preliminary data.</text>
</comment>
<dbReference type="Proteomes" id="UP000182788">
    <property type="component" value="Unassembled WGS sequence"/>
</dbReference>
<dbReference type="Gene3D" id="3.40.50.300">
    <property type="entry name" value="P-loop containing nucleotide triphosphate hydrolases"/>
    <property type="match status" value="2"/>
</dbReference>
<evidence type="ECO:0000256" key="1">
    <source>
        <dbReference type="ARBA" id="ARBA00004417"/>
    </source>
</evidence>
<evidence type="ECO:0000256" key="8">
    <source>
        <dbReference type="ARBA" id="ARBA00023798"/>
    </source>
</evidence>
<comment type="similarity">
    <text evidence="2">Belongs to the ABC transporter superfamily. AI-2 autoinducer porter (TC 3.A.1.2.8) family.</text>
</comment>
<comment type="function">
    <text evidence="7">Part of the ABC transporter complex LsrABCD involved in autoinducer 2 (AI-2) import. Responsible for energy coupling to the transport system.</text>
</comment>
<protein>
    <recommendedName>
        <fullName evidence="4">Autoinducer 2 import ATP-binding protein LsrA</fullName>
        <ecNumber evidence="8">7.6.2.13</ecNumber>
    </recommendedName>
</protein>
<evidence type="ECO:0000256" key="7">
    <source>
        <dbReference type="ARBA" id="ARBA00023747"/>
    </source>
</evidence>
<name>A0A1J9VP21_9BACI</name>
<dbReference type="PROSITE" id="PS00211">
    <property type="entry name" value="ABC_TRANSPORTER_1"/>
    <property type="match status" value="1"/>
</dbReference>
<dbReference type="InterPro" id="IPR027417">
    <property type="entry name" value="P-loop_NTPase"/>
</dbReference>